<organism evidence="1 2">
    <name type="scientific">Papaver atlanticum</name>
    <dbReference type="NCBI Taxonomy" id="357466"/>
    <lineage>
        <taxon>Eukaryota</taxon>
        <taxon>Viridiplantae</taxon>
        <taxon>Streptophyta</taxon>
        <taxon>Embryophyta</taxon>
        <taxon>Tracheophyta</taxon>
        <taxon>Spermatophyta</taxon>
        <taxon>Magnoliopsida</taxon>
        <taxon>Ranunculales</taxon>
        <taxon>Papaveraceae</taxon>
        <taxon>Papaveroideae</taxon>
        <taxon>Papaver</taxon>
    </lineage>
</organism>
<evidence type="ECO:0000313" key="2">
    <source>
        <dbReference type="Proteomes" id="UP001202328"/>
    </source>
</evidence>
<proteinExistence type="predicted"/>
<sequence>MCLFSWSLWYSEYIFFQSERRGLTVSDCLGYGFICNGNNVAYLAGSAVPLKMFRKLLKSNFRRYLFQVDRDHQFPHHTSLHWGSPSRAQYCQHLSHRCYSRE</sequence>
<dbReference type="EMBL" id="JAJJMB010017633">
    <property type="protein sequence ID" value="KAI3836949.1"/>
    <property type="molecule type" value="Genomic_DNA"/>
</dbReference>
<evidence type="ECO:0000313" key="1">
    <source>
        <dbReference type="EMBL" id="KAI3836949.1"/>
    </source>
</evidence>
<accession>A0AAD4RWV3</accession>
<protein>
    <submittedName>
        <fullName evidence="1">Uncharacterized protein</fullName>
    </submittedName>
</protein>
<name>A0AAD4RWV3_9MAGN</name>
<gene>
    <name evidence="1" type="ORF">MKW98_005282</name>
</gene>
<reference evidence="1" key="1">
    <citation type="submission" date="2022-04" db="EMBL/GenBank/DDBJ databases">
        <title>A functionally conserved STORR gene fusion in Papaver species that diverged 16.8 million years ago.</title>
        <authorList>
            <person name="Catania T."/>
        </authorList>
    </citation>
    <scope>NUCLEOTIDE SEQUENCE</scope>
    <source>
        <strain evidence="1">S-188037</strain>
    </source>
</reference>
<comment type="caution">
    <text evidence="1">The sequence shown here is derived from an EMBL/GenBank/DDBJ whole genome shotgun (WGS) entry which is preliminary data.</text>
</comment>
<dbReference type="AlphaFoldDB" id="A0AAD4RWV3"/>
<dbReference type="Proteomes" id="UP001202328">
    <property type="component" value="Unassembled WGS sequence"/>
</dbReference>
<keyword evidence="2" id="KW-1185">Reference proteome</keyword>